<reference evidence="3 4" key="1">
    <citation type="journal article" date="2013" name="Genome Biol.">
        <title>The genome sequence of the most widely cultivated cacao type and its use to identify candidate genes regulating pod color.</title>
        <authorList>
            <person name="Motamayor J.C."/>
            <person name="Mockaitis K."/>
            <person name="Schmutz J."/>
            <person name="Haiminen N."/>
            <person name="Iii D.L."/>
            <person name="Cornejo O."/>
            <person name="Findley S.D."/>
            <person name="Zheng P."/>
            <person name="Utro F."/>
            <person name="Royaert S."/>
            <person name="Saski C."/>
            <person name="Jenkins J."/>
            <person name="Podicheti R."/>
            <person name="Zhao M."/>
            <person name="Scheffler B.E."/>
            <person name="Stack J.C."/>
            <person name="Feltus F.A."/>
            <person name="Mustiga G.M."/>
            <person name="Amores F."/>
            <person name="Phillips W."/>
            <person name="Marelli J.P."/>
            <person name="May G.D."/>
            <person name="Shapiro H."/>
            <person name="Ma J."/>
            <person name="Bustamante C.D."/>
            <person name="Schnell R.J."/>
            <person name="Main D."/>
            <person name="Gilbert D."/>
            <person name="Parida L."/>
            <person name="Kuhn D.N."/>
        </authorList>
    </citation>
    <scope>NUCLEOTIDE SEQUENCE [LARGE SCALE GENOMIC DNA]</scope>
    <source>
        <strain evidence="4">cv. Matina 1-6</strain>
    </source>
</reference>
<name>A0A061G9N3_THECC</name>
<dbReference type="Gramene" id="EOY26585">
    <property type="protein sequence ID" value="EOY26585"/>
    <property type="gene ID" value="TCM_028423"/>
</dbReference>
<keyword evidence="2" id="KW-0812">Transmembrane</keyword>
<evidence type="ECO:0000313" key="4">
    <source>
        <dbReference type="Proteomes" id="UP000026915"/>
    </source>
</evidence>
<gene>
    <name evidence="3" type="ORF">TCM_028423</name>
</gene>
<keyword evidence="2" id="KW-1133">Transmembrane helix</keyword>
<evidence type="ECO:0000313" key="3">
    <source>
        <dbReference type="EMBL" id="EOY26585.1"/>
    </source>
</evidence>
<sequence>MGCYSSNKSTGRFKSHERKQRHNPSKGGRRLNRPKQSNLGQNHGKGKKPVKKHDENIYHHCGMFGHWLLVYVLLTNLYQAILKDKSKRVETHTIENSTIMTNIEANNASVKINPLALVEARTSLEVFDFLEDPNSQDKALE</sequence>
<proteinExistence type="predicted"/>
<keyword evidence="2" id="KW-0472">Membrane</keyword>
<protein>
    <submittedName>
        <fullName evidence="3">Uncharacterized protein</fullName>
    </submittedName>
</protein>
<feature type="compositionally biased region" description="Polar residues" evidence="1">
    <location>
        <begin position="1"/>
        <end position="10"/>
    </location>
</feature>
<organism evidence="3 4">
    <name type="scientific">Theobroma cacao</name>
    <name type="common">Cacao</name>
    <name type="synonym">Cocoa</name>
    <dbReference type="NCBI Taxonomy" id="3641"/>
    <lineage>
        <taxon>Eukaryota</taxon>
        <taxon>Viridiplantae</taxon>
        <taxon>Streptophyta</taxon>
        <taxon>Embryophyta</taxon>
        <taxon>Tracheophyta</taxon>
        <taxon>Spermatophyta</taxon>
        <taxon>Magnoliopsida</taxon>
        <taxon>eudicotyledons</taxon>
        <taxon>Gunneridae</taxon>
        <taxon>Pentapetalae</taxon>
        <taxon>rosids</taxon>
        <taxon>malvids</taxon>
        <taxon>Malvales</taxon>
        <taxon>Malvaceae</taxon>
        <taxon>Byttnerioideae</taxon>
        <taxon>Theobroma</taxon>
    </lineage>
</organism>
<dbReference type="InParanoid" id="A0A061G9N3"/>
<keyword evidence="4" id="KW-1185">Reference proteome</keyword>
<evidence type="ECO:0000256" key="2">
    <source>
        <dbReference type="SAM" id="Phobius"/>
    </source>
</evidence>
<accession>A0A061G9N3</accession>
<feature type="region of interest" description="Disordered" evidence="1">
    <location>
        <begin position="1"/>
        <end position="53"/>
    </location>
</feature>
<feature type="transmembrane region" description="Helical" evidence="2">
    <location>
        <begin position="57"/>
        <end position="78"/>
    </location>
</feature>
<dbReference type="Proteomes" id="UP000026915">
    <property type="component" value="Chromosome 6"/>
</dbReference>
<feature type="compositionally biased region" description="Basic residues" evidence="1">
    <location>
        <begin position="11"/>
        <end position="33"/>
    </location>
</feature>
<dbReference type="HOGENOM" id="CLU_1828830_0_0_1"/>
<dbReference type="EMBL" id="CM001884">
    <property type="protein sequence ID" value="EOY26585.1"/>
    <property type="molecule type" value="Genomic_DNA"/>
</dbReference>
<dbReference type="AlphaFoldDB" id="A0A061G9N3"/>
<evidence type="ECO:0000256" key="1">
    <source>
        <dbReference type="SAM" id="MobiDB-lite"/>
    </source>
</evidence>